<reference evidence="2 3" key="1">
    <citation type="submission" date="2020-08" db="EMBL/GenBank/DDBJ databases">
        <title>Genomic Encyclopedia of Type Strains, Phase III (KMG-III): the genomes of soil and plant-associated and newly described type strains.</title>
        <authorList>
            <person name="Whitman W."/>
        </authorList>
    </citation>
    <scope>NUCLEOTIDE SEQUENCE [LARGE SCALE GENOMIC DNA]</scope>
    <source>
        <strain evidence="2 3">CECT 3303</strain>
    </source>
</reference>
<comment type="caution">
    <text evidence="2">The sequence shown here is derived from an EMBL/GenBank/DDBJ whole genome shotgun (WGS) entry which is preliminary data.</text>
</comment>
<name>A0A841D9H0_PLAVE</name>
<proteinExistence type="predicted"/>
<gene>
    <name evidence="2" type="ORF">FHS22_004254</name>
</gene>
<dbReference type="PROSITE" id="PS51257">
    <property type="entry name" value="PROKAR_LIPOPROTEIN"/>
    <property type="match status" value="1"/>
</dbReference>
<dbReference type="Proteomes" id="UP000562352">
    <property type="component" value="Unassembled WGS sequence"/>
</dbReference>
<dbReference type="RefSeq" id="WP_184944028.1">
    <property type="nucleotide sequence ID" value="NZ_BAAAWZ010000004.1"/>
</dbReference>
<sequence>MRRPGTAPTAVAVALVTAMTAGLTGCASPQFTYVRHDSGQTYFKVPAAWRQVDQQALDGFFEQDPESATAQVRRKLVWSVGYDAHAEPSVGHLYGVGTADEPFVFVRVITLVPEQRDMISLNVMRDAILPVTDATREQTAQIPGYPLTGFELLSDEVFHPGDGVRGVRVRFNYAVEGAGTQTFDLTSYLDADGERLSMMLIRCSAACYRKRAQEFDTIAQSLKVKRPIG</sequence>
<evidence type="ECO:0000313" key="3">
    <source>
        <dbReference type="Proteomes" id="UP000562352"/>
    </source>
</evidence>
<keyword evidence="1" id="KW-0732">Signal</keyword>
<feature type="signal peptide" evidence="1">
    <location>
        <begin position="1"/>
        <end position="27"/>
    </location>
</feature>
<evidence type="ECO:0000256" key="1">
    <source>
        <dbReference type="SAM" id="SignalP"/>
    </source>
</evidence>
<evidence type="ECO:0000313" key="2">
    <source>
        <dbReference type="EMBL" id="MBB5964968.1"/>
    </source>
</evidence>
<evidence type="ECO:0008006" key="4">
    <source>
        <dbReference type="Google" id="ProtNLM"/>
    </source>
</evidence>
<protein>
    <recommendedName>
        <fullName evidence="4">Lipoprotein</fullName>
    </recommendedName>
</protein>
<accession>A0A841D9H0</accession>
<feature type="chain" id="PRO_5032808240" description="Lipoprotein" evidence="1">
    <location>
        <begin position="28"/>
        <end position="229"/>
    </location>
</feature>
<keyword evidence="3" id="KW-1185">Reference proteome</keyword>
<dbReference type="EMBL" id="JACHJJ010000014">
    <property type="protein sequence ID" value="MBB5964968.1"/>
    <property type="molecule type" value="Genomic_DNA"/>
</dbReference>
<dbReference type="AlphaFoldDB" id="A0A841D9H0"/>
<organism evidence="2 3">
    <name type="scientific">Planomonospora venezuelensis</name>
    <dbReference type="NCBI Taxonomy" id="1999"/>
    <lineage>
        <taxon>Bacteria</taxon>
        <taxon>Bacillati</taxon>
        <taxon>Actinomycetota</taxon>
        <taxon>Actinomycetes</taxon>
        <taxon>Streptosporangiales</taxon>
        <taxon>Streptosporangiaceae</taxon>
        <taxon>Planomonospora</taxon>
    </lineage>
</organism>